<dbReference type="EMBL" id="HBUF01428126">
    <property type="protein sequence ID" value="CAG6741635.1"/>
    <property type="molecule type" value="Transcribed_RNA"/>
</dbReference>
<name>A0A8D8Z641_9HEMI</name>
<dbReference type="EMBL" id="HBUF01428125">
    <property type="protein sequence ID" value="CAG6741634.1"/>
    <property type="molecule type" value="Transcribed_RNA"/>
</dbReference>
<feature type="transmembrane region" description="Helical" evidence="1">
    <location>
        <begin position="79"/>
        <end position="103"/>
    </location>
</feature>
<dbReference type="AlphaFoldDB" id="A0A8D8Z641"/>
<evidence type="ECO:0000256" key="1">
    <source>
        <dbReference type="SAM" id="Phobius"/>
    </source>
</evidence>
<accession>A0A8D8Z641</accession>
<keyword evidence="1" id="KW-0472">Membrane</keyword>
<organism evidence="2">
    <name type="scientific">Cacopsylla melanoneura</name>
    <dbReference type="NCBI Taxonomy" id="428564"/>
    <lineage>
        <taxon>Eukaryota</taxon>
        <taxon>Metazoa</taxon>
        <taxon>Ecdysozoa</taxon>
        <taxon>Arthropoda</taxon>
        <taxon>Hexapoda</taxon>
        <taxon>Insecta</taxon>
        <taxon>Pterygota</taxon>
        <taxon>Neoptera</taxon>
        <taxon>Paraneoptera</taxon>
        <taxon>Hemiptera</taxon>
        <taxon>Sternorrhyncha</taxon>
        <taxon>Psylloidea</taxon>
        <taxon>Psyllidae</taxon>
        <taxon>Psyllinae</taxon>
        <taxon>Cacopsylla</taxon>
    </lineage>
</organism>
<evidence type="ECO:0000313" key="2">
    <source>
        <dbReference type="EMBL" id="CAG6741634.1"/>
    </source>
</evidence>
<feature type="transmembrane region" description="Helical" evidence="1">
    <location>
        <begin position="48"/>
        <end position="67"/>
    </location>
</feature>
<keyword evidence="1" id="KW-1133">Transmembrane helix</keyword>
<proteinExistence type="predicted"/>
<keyword evidence="1" id="KW-0812">Transmembrane</keyword>
<protein>
    <submittedName>
        <fullName evidence="2">Uncharacterized protein</fullName>
    </submittedName>
</protein>
<sequence>MMCSKKDMSGREGAVQRYKRKAAVDERPQTAHLRSGRQKKSASMFQRLNIDTLMRSCCLFLVVWYYVYINKTLFCYLYFLFVILLPVTIFLVVYCFFVLFCMLSHRAHPPPVGF</sequence>
<reference evidence="2" key="1">
    <citation type="submission" date="2021-05" db="EMBL/GenBank/DDBJ databases">
        <authorList>
            <person name="Alioto T."/>
            <person name="Alioto T."/>
            <person name="Gomez Garrido J."/>
        </authorList>
    </citation>
    <scope>NUCLEOTIDE SEQUENCE</scope>
</reference>